<dbReference type="AlphaFoldDB" id="A0A7X0P8M1"/>
<gene>
    <name evidence="1" type="ORF">HD593_012203</name>
</gene>
<dbReference type="Proteomes" id="UP000565579">
    <property type="component" value="Unassembled WGS sequence"/>
</dbReference>
<sequence length="98" mass="10628">MSTPTETAPTIGRIVHYKLSGHDVSMINLESMQSFGGQGVIRSPAKLGDVLPAIITRTYEGSGTAVNLQVFLDGNHSYWATSRSQGTDHGQWSWPPRA</sequence>
<protein>
    <submittedName>
        <fullName evidence="1">Uncharacterized protein</fullName>
    </submittedName>
</protein>
<accession>A0A7X0P8M1</accession>
<reference evidence="1 2" key="1">
    <citation type="submission" date="2020-08" db="EMBL/GenBank/DDBJ databases">
        <title>Sequencing the genomes of 1000 actinobacteria strains.</title>
        <authorList>
            <person name="Klenk H.-P."/>
        </authorList>
    </citation>
    <scope>NUCLEOTIDE SEQUENCE [LARGE SCALE GENOMIC DNA]</scope>
    <source>
        <strain evidence="1 2">DSM 43768</strain>
    </source>
</reference>
<dbReference type="RefSeq" id="WP_185112895.1">
    <property type="nucleotide sequence ID" value="NZ_JACHMI010000002.1"/>
</dbReference>
<dbReference type="EMBL" id="JACHMI010000002">
    <property type="protein sequence ID" value="MBB6557313.1"/>
    <property type="molecule type" value="Genomic_DNA"/>
</dbReference>
<evidence type="ECO:0000313" key="1">
    <source>
        <dbReference type="EMBL" id="MBB6557313.1"/>
    </source>
</evidence>
<name>A0A7X0P8M1_9ACTN</name>
<proteinExistence type="predicted"/>
<organism evidence="1 2">
    <name type="scientific">Nonomuraea rubra</name>
    <dbReference type="NCBI Taxonomy" id="46180"/>
    <lineage>
        <taxon>Bacteria</taxon>
        <taxon>Bacillati</taxon>
        <taxon>Actinomycetota</taxon>
        <taxon>Actinomycetes</taxon>
        <taxon>Streptosporangiales</taxon>
        <taxon>Streptosporangiaceae</taxon>
        <taxon>Nonomuraea</taxon>
    </lineage>
</organism>
<comment type="caution">
    <text evidence="1">The sequence shown here is derived from an EMBL/GenBank/DDBJ whole genome shotgun (WGS) entry which is preliminary data.</text>
</comment>
<evidence type="ECO:0000313" key="2">
    <source>
        <dbReference type="Proteomes" id="UP000565579"/>
    </source>
</evidence>
<keyword evidence="2" id="KW-1185">Reference proteome</keyword>